<feature type="domain" description="Cullin family profile" evidence="4">
    <location>
        <begin position="341"/>
        <end position="572"/>
    </location>
</feature>
<dbReference type="InterPro" id="IPR036388">
    <property type="entry name" value="WH-like_DNA-bd_sf"/>
</dbReference>
<dbReference type="AlphaFoldDB" id="A0A6I8UCZ8"/>
<evidence type="ECO:0000256" key="1">
    <source>
        <dbReference type="ARBA" id="ARBA00006019"/>
    </source>
</evidence>
<dbReference type="InParanoid" id="A0A6I8UCZ8"/>
<dbReference type="SMART" id="SM00182">
    <property type="entry name" value="CULLIN"/>
    <property type="match status" value="1"/>
</dbReference>
<dbReference type="GO" id="GO:0006511">
    <property type="term" value="P:ubiquitin-dependent protein catabolic process"/>
    <property type="evidence" value="ECO:0007669"/>
    <property type="project" value="InterPro"/>
</dbReference>
<dbReference type="SUPFAM" id="SSF75632">
    <property type="entry name" value="Cullin homology domain"/>
    <property type="match status" value="1"/>
</dbReference>
<dbReference type="InterPro" id="IPR016159">
    <property type="entry name" value="Cullin_repeat-like_dom_sf"/>
</dbReference>
<evidence type="ECO:0000256" key="3">
    <source>
        <dbReference type="RuleBase" id="RU003829"/>
    </source>
</evidence>
<dbReference type="Proteomes" id="UP000001819">
    <property type="component" value="Chromosome X"/>
</dbReference>
<gene>
    <name evidence="6" type="primary">Cul6</name>
</gene>
<dbReference type="Gene3D" id="1.10.10.10">
    <property type="entry name" value="Winged helix-like DNA-binding domain superfamily/Winged helix DNA-binding domain"/>
    <property type="match status" value="1"/>
</dbReference>
<sequence length="693" mass="81030">MRKYAHKFVLFTFKKSRIAFTGTAKKYFSELLLPDFERIFRNDHTWTRRDLMAFHRRICDLCCTVLIETKRSQKAGEKVYTTLKSFLTDRLESIVEELELINDEQELLSEYNRCWKSYQASVTVLDIGCSYLNENWLKREIFEDHDDVYTIYRLGMILWKSNLYKRIDRFLITAIHHTMVGEIHDQPINRSKIYTALQSIVDIFSNDVNQSISVLKKMTNVFQSNVIQFFESESKTLFRSLLESDLREELQLFVKCAIIYKPAIEPDLCNTLTAHLECLLKNSIDGCGKFNYERDYVQAIWGLRKVPLLRAFADRKKLIAKVDHVCVEEINKITEGKEEGNTPLILSRYCHMLMLNKPSSENKEITLRNEMKKIVDVVLYLSEENRKSFTNDYFALLKKRFIEDTSASDKNESLLISMLAKRLGSDFQVKQNIEWNETNASKGIQAKCQEFLVGISLKVQIDFRVKFIKVRQLEGSINGIRLPVELEQFENEFRLFWSKEFNRYGLNFHPLKSWGELTMNSSSQKCYTLRVNTLQMALLLQFNHQNTFAVQELAENVGTSPETLIKVMRPLIDHKLLIASENSAPLTPTSSITVCMDYNRKRILINCLKSIAPMGQKPTTERNIHMQALDTAIVRIMEREKQLELDRLIYEVTLEPKLHSRPIFKIKARIEHFLKNKYLELSSGKQVIKLSKI</sequence>
<dbReference type="Pfam" id="PF00888">
    <property type="entry name" value="Cullin"/>
    <property type="match status" value="2"/>
</dbReference>
<reference evidence="6" key="1">
    <citation type="submission" date="2025-08" db="UniProtKB">
        <authorList>
            <consortium name="RefSeq"/>
        </authorList>
    </citation>
    <scope>IDENTIFICATION</scope>
    <source>
        <strain evidence="6">MV-25-SWS-2005</strain>
        <tissue evidence="6">Whole body</tissue>
    </source>
</reference>
<evidence type="ECO:0000256" key="2">
    <source>
        <dbReference type="PROSITE-ProRule" id="PRU00330"/>
    </source>
</evidence>
<dbReference type="Gene3D" id="3.30.230.130">
    <property type="entry name" value="Cullin, Chain C, Domain 2"/>
    <property type="match status" value="1"/>
</dbReference>
<dbReference type="InterPro" id="IPR016158">
    <property type="entry name" value="Cullin_homology"/>
</dbReference>
<comment type="similarity">
    <text evidence="1 2 3">Belongs to the cullin family.</text>
</comment>
<accession>A0A6I8UCZ8</accession>
<name>A0A6I8UCZ8_DROPS</name>
<dbReference type="InterPro" id="IPR036317">
    <property type="entry name" value="Cullin_homology_sf"/>
</dbReference>
<dbReference type="PROSITE" id="PS50069">
    <property type="entry name" value="CULLIN_2"/>
    <property type="match status" value="1"/>
</dbReference>
<dbReference type="SUPFAM" id="SSF74788">
    <property type="entry name" value="Cullin repeat-like"/>
    <property type="match status" value="1"/>
</dbReference>
<dbReference type="Gene3D" id="1.20.1310.10">
    <property type="entry name" value="Cullin Repeats"/>
    <property type="match status" value="2"/>
</dbReference>
<proteinExistence type="inferred from homology"/>
<evidence type="ECO:0000259" key="4">
    <source>
        <dbReference type="PROSITE" id="PS50069"/>
    </source>
</evidence>
<dbReference type="Pfam" id="PF26557">
    <property type="entry name" value="Cullin_AB"/>
    <property type="match status" value="1"/>
</dbReference>
<dbReference type="InterPro" id="IPR045093">
    <property type="entry name" value="Cullin"/>
</dbReference>
<dbReference type="InterPro" id="IPR001373">
    <property type="entry name" value="Cullin_N"/>
</dbReference>
<dbReference type="InterPro" id="IPR059120">
    <property type="entry name" value="Cullin-like_AB"/>
</dbReference>
<organism evidence="5 6">
    <name type="scientific">Drosophila pseudoobscura pseudoobscura</name>
    <name type="common">Fruit fly</name>
    <dbReference type="NCBI Taxonomy" id="46245"/>
    <lineage>
        <taxon>Eukaryota</taxon>
        <taxon>Metazoa</taxon>
        <taxon>Ecdysozoa</taxon>
        <taxon>Arthropoda</taxon>
        <taxon>Hexapoda</taxon>
        <taxon>Insecta</taxon>
        <taxon>Pterygota</taxon>
        <taxon>Neoptera</taxon>
        <taxon>Endopterygota</taxon>
        <taxon>Diptera</taxon>
        <taxon>Brachycera</taxon>
        <taxon>Muscomorpha</taxon>
        <taxon>Ephydroidea</taxon>
        <taxon>Drosophilidae</taxon>
        <taxon>Drosophila</taxon>
        <taxon>Sophophora</taxon>
    </lineage>
</organism>
<evidence type="ECO:0000313" key="5">
    <source>
        <dbReference type="Proteomes" id="UP000001819"/>
    </source>
</evidence>
<evidence type="ECO:0000313" key="6">
    <source>
        <dbReference type="RefSeq" id="XP_001353499.4"/>
    </source>
</evidence>
<protein>
    <submittedName>
        <fullName evidence="6">Cullin homolog 1</fullName>
    </submittedName>
</protein>
<dbReference type="PANTHER" id="PTHR11932">
    <property type="entry name" value="CULLIN"/>
    <property type="match status" value="1"/>
</dbReference>
<dbReference type="GO" id="GO:0031625">
    <property type="term" value="F:ubiquitin protein ligase binding"/>
    <property type="evidence" value="ECO:0007669"/>
    <property type="project" value="InterPro"/>
</dbReference>
<dbReference type="KEGG" id="dpo:4813684"/>
<keyword evidence="5" id="KW-1185">Reference proteome</keyword>
<dbReference type="RefSeq" id="XP_001353499.4">
    <property type="nucleotide sequence ID" value="XM_001353463.4"/>
</dbReference>